<feature type="active site" description="Proton acceptor" evidence="2">
    <location>
        <position position="91"/>
    </location>
</feature>
<feature type="active site" description="Proton donor" evidence="2">
    <location>
        <position position="253"/>
    </location>
</feature>
<dbReference type="RefSeq" id="WP_013045187.1">
    <property type="nucleotide sequence ID" value="NC_014010.1"/>
</dbReference>
<evidence type="ECO:0000256" key="3">
    <source>
        <dbReference type="PIRSR" id="PIRSR029792-2"/>
    </source>
</evidence>
<dbReference type="FunFam" id="3.10.310.10:FF:000005">
    <property type="entry name" value="Proline racemase"/>
    <property type="match status" value="1"/>
</dbReference>
<evidence type="ECO:0000256" key="1">
    <source>
        <dbReference type="ARBA" id="ARBA00007529"/>
    </source>
</evidence>
<dbReference type="PANTHER" id="PTHR33442">
    <property type="entry name" value="TRANS-3-HYDROXY-L-PROLINE DEHYDRATASE"/>
    <property type="match status" value="1"/>
</dbReference>
<evidence type="ECO:0008006" key="6">
    <source>
        <dbReference type="Google" id="ProtNLM"/>
    </source>
</evidence>
<protein>
    <recommendedName>
        <fullName evidence="6">Proline racemase</fullName>
    </recommendedName>
</protein>
<dbReference type="eggNOG" id="COG3938">
    <property type="taxonomic scope" value="Bacteria"/>
</dbReference>
<reference evidence="4 5" key="1">
    <citation type="journal article" date="2010" name="J. Bacteriol.">
        <title>Complete genome sequence of "Candidatus Puniceispirillum marinum" IMCC1322, a representative of the SAR116 clade in the Alphaproteobacteria.</title>
        <authorList>
            <person name="Oh H.M."/>
            <person name="Kwon K.K."/>
            <person name="Kang I."/>
            <person name="Kang S.G."/>
            <person name="Lee J.H."/>
            <person name="Kim S.J."/>
            <person name="Cho J.C."/>
        </authorList>
    </citation>
    <scope>NUCLEOTIDE SEQUENCE [LARGE SCALE GENOMIC DNA]</scope>
    <source>
        <strain evidence="4 5">IMCC1322</strain>
    </source>
</reference>
<dbReference type="Proteomes" id="UP000007460">
    <property type="component" value="Chromosome"/>
</dbReference>
<dbReference type="SFLD" id="SFLDS00028">
    <property type="entry name" value="Proline_Racemase"/>
    <property type="match status" value="1"/>
</dbReference>
<name>D5BQ59_PUNMI</name>
<dbReference type="STRING" id="488538.SAR116_0314"/>
<dbReference type="GO" id="GO:0047580">
    <property type="term" value="F:4-hydroxyproline epimerase activity"/>
    <property type="evidence" value="ECO:0007669"/>
    <property type="project" value="TreeGrafter"/>
</dbReference>
<evidence type="ECO:0000256" key="2">
    <source>
        <dbReference type="PIRSR" id="PIRSR029792-1"/>
    </source>
</evidence>
<evidence type="ECO:0000313" key="4">
    <source>
        <dbReference type="EMBL" id="ADE38557.1"/>
    </source>
</evidence>
<evidence type="ECO:0000313" key="5">
    <source>
        <dbReference type="Proteomes" id="UP000007460"/>
    </source>
</evidence>
<feature type="binding site" evidence="3">
    <location>
        <position position="249"/>
    </location>
    <ligand>
        <name>substrate</name>
    </ligand>
</feature>
<proteinExistence type="inferred from homology"/>
<feature type="binding site" evidence="3">
    <location>
        <begin position="254"/>
        <end position="255"/>
    </location>
    <ligand>
        <name>substrate</name>
    </ligand>
</feature>
<feature type="binding site" evidence="3">
    <location>
        <position position="83"/>
    </location>
    <ligand>
        <name>substrate</name>
    </ligand>
</feature>
<keyword evidence="5" id="KW-1185">Reference proteome</keyword>
<dbReference type="OrthoDB" id="181267at2"/>
<dbReference type="AlphaFoldDB" id="D5BQ59"/>
<organism evidence="4 5">
    <name type="scientific">Puniceispirillum marinum (strain IMCC1322)</name>
    <dbReference type="NCBI Taxonomy" id="488538"/>
    <lineage>
        <taxon>Bacteria</taxon>
        <taxon>Pseudomonadati</taxon>
        <taxon>Pseudomonadota</taxon>
        <taxon>Alphaproteobacteria</taxon>
        <taxon>Candidatus Puniceispirillales</taxon>
        <taxon>Candidatus Puniceispirillaceae</taxon>
        <taxon>Candidatus Puniceispirillum</taxon>
    </lineage>
</organism>
<dbReference type="PANTHER" id="PTHR33442:SF5">
    <property type="entry name" value="BIFUNCTIONAL TRANS-3-HYDROXY-L-PROLINE DEHYDRATASE_2-EPIMERASE"/>
    <property type="match status" value="1"/>
</dbReference>
<dbReference type="Pfam" id="PF05544">
    <property type="entry name" value="Pro_racemase"/>
    <property type="match status" value="1"/>
</dbReference>
<gene>
    <name evidence="4" type="ordered locus">SAR116_0314</name>
</gene>
<dbReference type="InterPro" id="IPR008794">
    <property type="entry name" value="Pro_racemase_fam"/>
</dbReference>
<sequence length="347" mass="37765">MRLTKTVKMIEAHAEGEVGRIVTGGDFHVPGDTMLSKMNYINDQDDSLRRFLVFEPRGYAQMSTNLLFPPTRPDADVAFIILQGDKAHAMSGSNSICLTTVVLETGIIEMKEPTTILHLDTPAGLVKATAQCKSGKCERVSLDMNPSFATDLDVKIDVDGIGQVIVDIAFGGVFYGLIDVAQFNMDIVPNNARQLVEIGTKVHRTINRDLVIKHPEIDGLEGLSYTMFTGFNSDGEMQGATILPPGRIDRSPCGTGNSARLAVMYARGQIEVGEKRTARSIINSYFDVEITGLKSIGGVSAILPRISGRGWVFGKHEIGIDPNDPYLEGYSVSDCWGDAFDLMSNVD</sequence>
<accession>D5BQ59</accession>
<dbReference type="EMBL" id="CP001751">
    <property type="protein sequence ID" value="ADE38557.1"/>
    <property type="molecule type" value="Genomic_DNA"/>
</dbReference>
<feature type="binding site" evidence="3">
    <location>
        <begin position="92"/>
        <end position="93"/>
    </location>
    <ligand>
        <name>substrate</name>
    </ligand>
</feature>
<dbReference type="Gene3D" id="3.10.310.10">
    <property type="entry name" value="Diaminopimelate Epimerase, Chain A, domain 1"/>
    <property type="match status" value="2"/>
</dbReference>
<comment type="similarity">
    <text evidence="1">Belongs to the proline racemase family.</text>
</comment>
<dbReference type="HOGENOM" id="CLU_036729_2_0_5"/>
<dbReference type="PIRSF" id="PIRSF029792">
    <property type="entry name" value="Pro_racemase"/>
    <property type="match status" value="1"/>
</dbReference>
<dbReference type="KEGG" id="apb:SAR116_0314"/>
<dbReference type="SUPFAM" id="SSF54506">
    <property type="entry name" value="Diaminopimelate epimerase-like"/>
    <property type="match status" value="1"/>
</dbReference>